<sequence>MIYLFLSFYSVHLYIFIFICGQTGFVFSVKSENISVLCKPFTVASTHLQTKFNLIRRYVPYNIDCKPMHCTNISWPIIQTHHVLSQWYGNLYFDSNALKKKIDQCKTNSILFDSVKPILKLEKNSQVNIQKNFQPSQQKIICKAKYCKNGGICKLNKCTCLLHFQGRHCSTQINYCLSNPCRFNSICKSLFGGYSCICTSNFTGIHCDRILMPGLKIEKVLEPNVIYTPLLYVGVESTLGFHASSLGSNFKLYIIMNNNTKHLIHPKSFKHYHNGRSELLKYFAPPFHLTSNSIYFYAHKMVFKMEGIHTFTLVLINDRYLTLKLYYQVRVIKPQCYLYVSIDTYSKKNSILVLHYRRRDQIYFKSNVNSNCLHTKFIFQWTVEYLNQNRSNKNLSYVSHLSYLLIPSYSLTEGNYSVFLLVKMKSPVTLTLNSSRIFFNILSEPPIAKIKGGIDVTNNWGENLVIDGSKSWNPNIKESISTTLIYKWHCYVIEPEDYLIKHPISTFCHGLDSVLNTTSPLLFIPEKNLQMNFIYAFTLSVMLHSKLEERFSAEALQIIHITSKISPSFRIHCLANCNSKFSNPNEVTDVKAFCISCKKPQGFENTRWVVSCTENELKKDFTRIVEFTLLNGHLIVYEDSFKPGEHCKIRFEAEYEHELGSVELELFMQSSPVVGDCNVIPSVGYSYTTDFSVICHIHPDSSTPVIYEIAQFRTKQNSQGLIVAHGYFPEMYNISLCPGLSLYNYVTVLRIIATNSQGLYAFTEVSVTVLPPPFIANSNNSINSIMMIISREESDLSKLIMEMNHYKLCQKILTISALLVDFLNYVNFSTFQSTDVYLIQKILMEYLNNVPIISMSDTKLVTTTFFMLSQLLKFNLKRIFCTSENIFLTKLIDNFKIKNETFYFPDIQDIAIFLLSTSSTFLNHCNSLPIHLSNNNYSISTIVDNFISFSELYFKRLITNQRPHLISSHSGDLHLLLQKGNPKHLAEQLFFIDKFGSVKLIMKKTIFQENNILNILLMYADKNPFQSNPVNSNFPLIMMNAVSDSLIYDDPIPFVVSLMYNDKFKSEAFATKTSIYYHMDWPVQRKITILSVNINVRDNILITFNRIPESIKFLVSIKMNEKPLFRDFQKEALIVPQESNDNELDKNSILIKEGIVDNSSTMYIGIIPVSKSSNNESEWVEVKPYNGLLYVNNDGFVKIPYVVLVKTVKCINLNKKFNTWTDDCKLLSKSLFETITCLCPDQTTVTAEFKSLSVFQIQSQEPFFIYSKNIPIFLFETFFCLILYIFLLIFSSKLDRKYKSERIIHIIQDENTHFNYPYLIKITTGRKIEMGTSSNISIRLEGTKGKSEEYGLNKELNGFAYDSEHWFLIETKHLGEIYCVHLFSSYSGRNPSWFCQEIFVHDIITHNIFMFKPKIWLGNVCNDYRLKISVFNYQNTEIFSIKKQLNENLKFTKGLGYNIWLSMFNKNASSNYTCVQRVAVMLSYLTIMKTTIIVFFKIDEDHRKEILVWEWSLIFLALFSAAIAFIITFWFTYVFMAVDSKINPDRMYKSVLEIKKEDKFLHGLPIEIIDTTEYFIPHRDNKNVFQIKIEYLKGHPTIIKSKQLSIRWWYANWFIIHFLILLLMYFSILFSLDFTYIQTLKSIICMFLSFIVSFFILEPCKVWIVSLFELGSIYVENRKLEAYLELNKQFKNEKLVIKNIELSNNLRNNTLYKIMCEEQIYKDTIANTCLYLMLLFILVCLIYILMDKYSFYIRKHILNSLIHKNDMNESNNIDDLFFKLATYFLPIVYNFTGSHNNYLIGMPKLRQLRKTRTPCYKKHENLKNLAEDCFIANNYFKEDLTSYGESWGKFDSLIEWKNSFPWKYVEDQSGVNIEGNFMTYHGGGYKINVGHSLTQSLQSLQYLVDTGWINNLTQVVFLEFLLYNPQYNMLSKAYLAFEHSISEKFTAKGVIQSLIVHSFVNIKEINLLTTFIVFFIVLPVLIVKEYLNTLKSPHAVKISSVLLNLCFFVLAILMVILILKNLLFGDYTFQQLSKSSIESHLRINLTLFLIRPLIVFCVLMIVLIIFKWWTTLLKFSVFQKTAMVIKNGSIIFPFIILFLVYVSLLTTASSAIRFNSYDFSSIYYNRNMYLIVSLGLYKYSILKLPNCEFTVFTFVSGVIICGIAFLFIIFVNSFFKSTFILNRRIMCYVDLKCTSRTISEREKIMCHLIQTFISSKLGVRHETSDEIMKTIICERIKYHIEGISTTLPKQKMKNNCTRNY</sequence>
<keyword evidence="8" id="KW-0245">EGF-like domain</keyword>
<evidence type="ECO:0000256" key="7">
    <source>
        <dbReference type="ARBA" id="ARBA00023157"/>
    </source>
</evidence>
<dbReference type="Pfam" id="PF02010">
    <property type="entry name" value="REJ"/>
    <property type="match status" value="1"/>
</dbReference>
<dbReference type="SMART" id="SM00179">
    <property type="entry name" value="EGF_CA"/>
    <property type="match status" value="1"/>
</dbReference>
<evidence type="ECO:0000256" key="9">
    <source>
        <dbReference type="SAM" id="Phobius"/>
    </source>
</evidence>
<comment type="caution">
    <text evidence="8">Lacks conserved residue(s) required for the propagation of feature annotation.</text>
</comment>
<keyword evidence="7 8" id="KW-1015">Disulfide bond</keyword>
<dbReference type="PROSITE" id="PS50095">
    <property type="entry name" value="PLAT"/>
    <property type="match status" value="1"/>
</dbReference>
<reference evidence="12" key="1">
    <citation type="submission" date="2015-12" db="EMBL/GenBank/DDBJ databases">
        <title>De novo transcriptome assembly of four potential Pierce s Disease insect vectors from Arizona vineyards.</title>
        <authorList>
            <person name="Tassone E.E."/>
        </authorList>
    </citation>
    <scope>NUCLEOTIDE SEQUENCE</scope>
</reference>
<dbReference type="GO" id="GO:0005886">
    <property type="term" value="C:plasma membrane"/>
    <property type="evidence" value="ECO:0007669"/>
    <property type="project" value="TreeGrafter"/>
</dbReference>
<dbReference type="InterPro" id="IPR009030">
    <property type="entry name" value="Growth_fac_rcpt_cys_sf"/>
</dbReference>
<feature type="transmembrane region" description="Helical" evidence="9">
    <location>
        <begin position="1270"/>
        <end position="1290"/>
    </location>
</feature>
<dbReference type="GO" id="GO:0005509">
    <property type="term" value="F:calcium ion binding"/>
    <property type="evidence" value="ECO:0007669"/>
    <property type="project" value="InterPro"/>
</dbReference>
<evidence type="ECO:0000256" key="2">
    <source>
        <dbReference type="ARBA" id="ARBA00007200"/>
    </source>
</evidence>
<evidence type="ECO:0000256" key="8">
    <source>
        <dbReference type="PROSITE-ProRule" id="PRU00076"/>
    </source>
</evidence>
<comment type="similarity">
    <text evidence="2">Belongs to the polycystin family.</text>
</comment>
<name>A0A1B6C2X5_9HEMI</name>
<feature type="transmembrane region" description="Helical" evidence="9">
    <location>
        <begin position="1478"/>
        <end position="1498"/>
    </location>
</feature>
<protein>
    <recommendedName>
        <fullName evidence="13">PLAT domain-containing protein</fullName>
    </recommendedName>
</protein>
<dbReference type="SUPFAM" id="SSF57184">
    <property type="entry name" value="Growth factor receptor domain"/>
    <property type="match status" value="1"/>
</dbReference>
<evidence type="ECO:0000259" key="10">
    <source>
        <dbReference type="PROSITE" id="PS50026"/>
    </source>
</evidence>
<keyword evidence="5 9" id="KW-1133">Transmembrane helix</keyword>
<gene>
    <name evidence="12" type="ORF">g.11708</name>
</gene>
<feature type="domain" description="PLAT" evidence="11">
    <location>
        <begin position="1316"/>
        <end position="1431"/>
    </location>
</feature>
<evidence type="ECO:0000313" key="12">
    <source>
        <dbReference type="EMBL" id="JAS07863.1"/>
    </source>
</evidence>
<evidence type="ECO:0000256" key="4">
    <source>
        <dbReference type="ARBA" id="ARBA00022737"/>
    </source>
</evidence>
<dbReference type="Pfam" id="PF01477">
    <property type="entry name" value="PLAT"/>
    <property type="match status" value="1"/>
</dbReference>
<proteinExistence type="inferred from homology"/>
<keyword evidence="4" id="KW-0677">Repeat</keyword>
<dbReference type="InterPro" id="IPR036392">
    <property type="entry name" value="PLAT/LH2_dom_sf"/>
</dbReference>
<dbReference type="InterPro" id="IPR046791">
    <property type="entry name" value="Polycystin_dom"/>
</dbReference>
<dbReference type="CDD" id="cd00054">
    <property type="entry name" value="EGF_CA"/>
    <property type="match status" value="1"/>
</dbReference>
<feature type="domain" description="EGF-like" evidence="10">
    <location>
        <begin position="172"/>
        <end position="208"/>
    </location>
</feature>
<feature type="non-terminal residue" evidence="12">
    <location>
        <position position="2260"/>
    </location>
</feature>
<accession>A0A1B6C2X5</accession>
<feature type="transmembrane region" description="Helical" evidence="9">
    <location>
        <begin position="12"/>
        <end position="29"/>
    </location>
</feature>
<dbReference type="InterPro" id="IPR001881">
    <property type="entry name" value="EGF-like_Ca-bd_dom"/>
</dbReference>
<feature type="transmembrane region" description="Helical" evidence="9">
    <location>
        <begin position="2090"/>
        <end position="2112"/>
    </location>
</feature>
<feature type="transmembrane region" description="Helical" evidence="9">
    <location>
        <begin position="2124"/>
        <end position="2142"/>
    </location>
</feature>
<evidence type="ECO:0000256" key="3">
    <source>
        <dbReference type="ARBA" id="ARBA00022692"/>
    </source>
</evidence>
<dbReference type="GO" id="GO:0006816">
    <property type="term" value="P:calcium ion transport"/>
    <property type="evidence" value="ECO:0007669"/>
    <property type="project" value="TreeGrafter"/>
</dbReference>
<feature type="transmembrane region" description="Helical" evidence="9">
    <location>
        <begin position="2045"/>
        <end position="2070"/>
    </location>
</feature>
<dbReference type="InterPro" id="IPR001024">
    <property type="entry name" value="PLAT/LH2_dom"/>
</dbReference>
<evidence type="ECO:0000256" key="1">
    <source>
        <dbReference type="ARBA" id="ARBA00004141"/>
    </source>
</evidence>
<feature type="disulfide bond" evidence="8">
    <location>
        <begin position="198"/>
        <end position="207"/>
    </location>
</feature>
<dbReference type="SUPFAM" id="SSF49723">
    <property type="entry name" value="Lipase/lipooxygenase domain (PLAT/LH2 domain)"/>
    <property type="match status" value="1"/>
</dbReference>
<dbReference type="InterPro" id="IPR002859">
    <property type="entry name" value="PKD/REJ-like"/>
</dbReference>
<feature type="transmembrane region" description="Helical" evidence="9">
    <location>
        <begin position="2002"/>
        <end position="2024"/>
    </location>
</feature>
<feature type="transmembrane region" description="Helical" evidence="9">
    <location>
        <begin position="1965"/>
        <end position="1982"/>
    </location>
</feature>
<dbReference type="InterPro" id="IPR000742">
    <property type="entry name" value="EGF"/>
</dbReference>
<evidence type="ECO:0000259" key="11">
    <source>
        <dbReference type="PROSITE" id="PS50095"/>
    </source>
</evidence>
<dbReference type="SMART" id="SM00308">
    <property type="entry name" value="LH2"/>
    <property type="match status" value="1"/>
</dbReference>
<dbReference type="Gene3D" id="2.10.25.10">
    <property type="entry name" value="Laminin"/>
    <property type="match status" value="1"/>
</dbReference>
<dbReference type="PROSITE" id="PS00022">
    <property type="entry name" value="EGF_1"/>
    <property type="match status" value="2"/>
</dbReference>
<keyword evidence="3 9" id="KW-0812">Transmembrane</keyword>
<feature type="transmembrane region" description="Helical" evidence="9">
    <location>
        <begin position="2154"/>
        <end position="2175"/>
    </location>
</feature>
<feature type="transmembrane region" description="Helical" evidence="9">
    <location>
        <begin position="1729"/>
        <end position="1746"/>
    </location>
</feature>
<organism evidence="12">
    <name type="scientific">Clastoptera arizonana</name>
    <name type="common">Arizona spittle bug</name>
    <dbReference type="NCBI Taxonomy" id="38151"/>
    <lineage>
        <taxon>Eukaryota</taxon>
        <taxon>Metazoa</taxon>
        <taxon>Ecdysozoa</taxon>
        <taxon>Arthropoda</taxon>
        <taxon>Hexapoda</taxon>
        <taxon>Insecta</taxon>
        <taxon>Pterygota</taxon>
        <taxon>Neoptera</taxon>
        <taxon>Paraneoptera</taxon>
        <taxon>Hemiptera</taxon>
        <taxon>Auchenorrhyncha</taxon>
        <taxon>Cercopoidea</taxon>
        <taxon>Clastopteridae</taxon>
        <taxon>Clastoptera</taxon>
    </lineage>
</organism>
<dbReference type="PANTHER" id="PTHR46730">
    <property type="entry name" value="POLYCYSTIN-1"/>
    <property type="match status" value="1"/>
</dbReference>
<feature type="transmembrane region" description="Helical" evidence="9">
    <location>
        <begin position="1636"/>
        <end position="1657"/>
    </location>
</feature>
<dbReference type="PROSITE" id="PS50026">
    <property type="entry name" value="EGF_3"/>
    <property type="match status" value="1"/>
</dbReference>
<keyword evidence="6 9" id="KW-0472">Membrane</keyword>
<evidence type="ECO:0000256" key="5">
    <source>
        <dbReference type="ARBA" id="ARBA00022989"/>
    </source>
</evidence>
<comment type="subcellular location">
    <subcellularLocation>
        <location evidence="1">Membrane</location>
        <topology evidence="1">Multi-pass membrane protein</topology>
    </subcellularLocation>
</comment>
<feature type="transmembrane region" description="Helical" evidence="9">
    <location>
        <begin position="1780"/>
        <end position="1800"/>
    </location>
</feature>
<dbReference type="Pfam" id="PF20519">
    <property type="entry name" value="Polycystin_dom"/>
    <property type="match status" value="1"/>
</dbReference>
<feature type="transmembrane region" description="Helical" evidence="9">
    <location>
        <begin position="1513"/>
        <end position="1538"/>
    </location>
</feature>
<evidence type="ECO:0000256" key="6">
    <source>
        <dbReference type="ARBA" id="ARBA00023136"/>
    </source>
</evidence>
<dbReference type="SMART" id="SM00181">
    <property type="entry name" value="EGF"/>
    <property type="match status" value="2"/>
</dbReference>
<dbReference type="EMBL" id="GEDC01029435">
    <property type="protein sequence ID" value="JAS07863.1"/>
    <property type="molecule type" value="Transcribed_RNA"/>
</dbReference>
<evidence type="ECO:0008006" key="13">
    <source>
        <dbReference type="Google" id="ProtNLM"/>
    </source>
</evidence>
<feature type="transmembrane region" description="Helical" evidence="9">
    <location>
        <begin position="1608"/>
        <end position="1630"/>
    </location>
</feature>
<dbReference type="PANTHER" id="PTHR46730:SF1">
    <property type="entry name" value="PLAT DOMAIN-CONTAINING PROTEIN"/>
    <property type="match status" value="1"/>
</dbReference>
<dbReference type="GO" id="GO:0005261">
    <property type="term" value="F:monoatomic cation channel activity"/>
    <property type="evidence" value="ECO:0007669"/>
    <property type="project" value="TreeGrafter"/>
</dbReference>
<dbReference type="Gene3D" id="2.60.60.20">
    <property type="entry name" value="PLAT/LH2 domain"/>
    <property type="match status" value="1"/>
</dbReference>